<dbReference type="VEuPathDB" id="FungiDB:FOC4_g10003915"/>
<proteinExistence type="predicted"/>
<dbReference type="AlphaFoldDB" id="A0A420R3G8"/>
<dbReference type="VEuPathDB" id="FungiDB:FOMG_09054"/>
<protein>
    <submittedName>
        <fullName evidence="2">Uncharacterized protein</fullName>
    </submittedName>
</protein>
<evidence type="ECO:0000313" key="2">
    <source>
        <dbReference type="EMBL" id="RKL19375.1"/>
    </source>
</evidence>
<dbReference type="VEuPathDB" id="FungiDB:FOIG_09724"/>
<dbReference type="Proteomes" id="UP000285860">
    <property type="component" value="Unassembled WGS sequence"/>
</dbReference>
<reference evidence="2 3" key="1">
    <citation type="journal article" date="2018" name="Sci. Rep.">
        <title>Characterisation of pathogen-specific regions and novel effector candidates in Fusarium oxysporum f. sp. cepae.</title>
        <authorList>
            <person name="Armitage A.D."/>
            <person name="Taylor A."/>
            <person name="Sobczyk M.K."/>
            <person name="Baxter L."/>
            <person name="Greenfield B.P."/>
            <person name="Bates H.J."/>
            <person name="Wilson F."/>
            <person name="Jackson A.C."/>
            <person name="Ott S."/>
            <person name="Harrison R.J."/>
            <person name="Clarkson J.P."/>
        </authorList>
    </citation>
    <scope>NUCLEOTIDE SEQUENCE [LARGE SCALE GENOMIC DNA]</scope>
    <source>
        <strain evidence="2 3">Fo_A28</strain>
    </source>
</reference>
<comment type="caution">
    <text evidence="2">The sequence shown here is derived from an EMBL/GenBank/DDBJ whole genome shotgun (WGS) entry which is preliminary data.</text>
</comment>
<gene>
    <name evidence="2" type="ORF">BFJ68_g3649</name>
</gene>
<feature type="coiled-coil region" evidence="1">
    <location>
        <begin position="131"/>
        <end position="158"/>
    </location>
</feature>
<dbReference type="VEuPathDB" id="FungiDB:FOZG_15963"/>
<evidence type="ECO:0000313" key="3">
    <source>
        <dbReference type="Proteomes" id="UP000285860"/>
    </source>
</evidence>
<keyword evidence="1" id="KW-0175">Coiled coil</keyword>
<evidence type="ECO:0000256" key="1">
    <source>
        <dbReference type="SAM" id="Coils"/>
    </source>
</evidence>
<name>A0A420R3G8_FUSOX</name>
<dbReference type="EMBL" id="MRCY01000011">
    <property type="protein sequence ID" value="RKL19375.1"/>
    <property type="molecule type" value="Genomic_DNA"/>
</dbReference>
<accession>A0A420R3G8</accession>
<dbReference type="VEuPathDB" id="FungiDB:FOIG_09723"/>
<sequence length="197" mass="21986">MTVSSSKCVRDLLYVSNYDVPNDLLSVSLLALTQQENASASNRRSASIASLNEQWNGPDWLPPDIRVGIVFVNLTHPPDGVNALIQDIDLTSDIATACDFDQVSSELVETAKARVISIGCIWEAKIQRDEALRVHVRYDDLERKMRDLQDEMATACDESNAKNQAFDEWKSVASNEDWEGIVADELLIDVRIVDSNM</sequence>
<organism evidence="2 3">
    <name type="scientific">Fusarium oxysporum</name>
    <name type="common">Fusarium vascular wilt</name>
    <dbReference type="NCBI Taxonomy" id="5507"/>
    <lineage>
        <taxon>Eukaryota</taxon>
        <taxon>Fungi</taxon>
        <taxon>Dikarya</taxon>
        <taxon>Ascomycota</taxon>
        <taxon>Pezizomycotina</taxon>
        <taxon>Sordariomycetes</taxon>
        <taxon>Hypocreomycetidae</taxon>
        <taxon>Hypocreales</taxon>
        <taxon>Nectriaceae</taxon>
        <taxon>Fusarium</taxon>
        <taxon>Fusarium oxysporum species complex</taxon>
    </lineage>
</organism>